<name>A0A1G5L885_9HYPH</name>
<feature type="region of interest" description="Disordered" evidence="3">
    <location>
        <begin position="207"/>
        <end position="233"/>
    </location>
</feature>
<dbReference type="STRING" id="549386.SAMN02927923_04029"/>
<evidence type="ECO:0000259" key="4">
    <source>
        <dbReference type="PROSITE" id="PS50977"/>
    </source>
</evidence>
<evidence type="ECO:0000256" key="1">
    <source>
        <dbReference type="ARBA" id="ARBA00023125"/>
    </source>
</evidence>
<evidence type="ECO:0000313" key="5">
    <source>
        <dbReference type="EMBL" id="SCZ09082.1"/>
    </source>
</evidence>
<accession>A0A1G5L885</accession>
<dbReference type="InterPro" id="IPR001647">
    <property type="entry name" value="HTH_TetR"/>
</dbReference>
<keyword evidence="6" id="KW-1185">Reference proteome</keyword>
<feature type="domain" description="HTH tetR-type" evidence="4">
    <location>
        <begin position="7"/>
        <end position="67"/>
    </location>
</feature>
<evidence type="ECO:0000256" key="2">
    <source>
        <dbReference type="PROSITE-ProRule" id="PRU00335"/>
    </source>
</evidence>
<keyword evidence="1 2" id="KW-0238">DNA-binding</keyword>
<feature type="DNA-binding region" description="H-T-H motif" evidence="2">
    <location>
        <begin position="30"/>
        <end position="49"/>
    </location>
</feature>
<dbReference type="GO" id="GO:0003677">
    <property type="term" value="F:DNA binding"/>
    <property type="evidence" value="ECO:0007669"/>
    <property type="project" value="UniProtKB-UniRule"/>
</dbReference>
<dbReference type="Proteomes" id="UP000199569">
    <property type="component" value="Unassembled WGS sequence"/>
</dbReference>
<dbReference type="AlphaFoldDB" id="A0A1G5L885"/>
<protein>
    <submittedName>
        <fullName evidence="5">Transcriptional regulator, TetR family</fullName>
    </submittedName>
</protein>
<gene>
    <name evidence="5" type="ORF">SAMN02927923_04029</name>
</gene>
<dbReference type="PROSITE" id="PS50977">
    <property type="entry name" value="HTH_TETR_2"/>
    <property type="match status" value="1"/>
</dbReference>
<feature type="compositionally biased region" description="Basic and acidic residues" evidence="3">
    <location>
        <begin position="207"/>
        <end position="222"/>
    </location>
</feature>
<dbReference type="Gene3D" id="1.10.357.10">
    <property type="entry name" value="Tetracycline Repressor, domain 2"/>
    <property type="match status" value="1"/>
</dbReference>
<dbReference type="SUPFAM" id="SSF46689">
    <property type="entry name" value="Homeodomain-like"/>
    <property type="match status" value="1"/>
</dbReference>
<reference evidence="6" key="1">
    <citation type="submission" date="2016-10" db="EMBL/GenBank/DDBJ databases">
        <authorList>
            <person name="Varghese N."/>
            <person name="Submissions S."/>
        </authorList>
    </citation>
    <scope>NUCLEOTIDE SEQUENCE [LARGE SCALE GENOMIC DNA]</scope>
    <source>
        <strain evidence="6">CGMCC 1.7666</strain>
    </source>
</reference>
<organism evidence="5 6">
    <name type="scientific">Microvirga guangxiensis</name>
    <dbReference type="NCBI Taxonomy" id="549386"/>
    <lineage>
        <taxon>Bacteria</taxon>
        <taxon>Pseudomonadati</taxon>
        <taxon>Pseudomonadota</taxon>
        <taxon>Alphaproteobacteria</taxon>
        <taxon>Hyphomicrobiales</taxon>
        <taxon>Methylobacteriaceae</taxon>
        <taxon>Microvirga</taxon>
    </lineage>
</organism>
<proteinExistence type="predicted"/>
<sequence>MTLEAPFDKRKAIIDALMWLAATRAWNEIEINDIARAAGVTLAEFRDLFPSKGAVLGGLSRQIDRKVLEETTDDLAGEPARERIFDVIMRRFDALEPYKEALRRIYRDMQFDPLSLAALHQVAVNSMRFMLAAAGINTEGPLGTLKLQGAVAVYSKTMRTWLDDDDPALAKTMARLDRELRRGERVMEGAEDLRRLTAPLRAVGRAFREGRRSARRERRETGEGDADNPAAAI</sequence>
<evidence type="ECO:0000256" key="3">
    <source>
        <dbReference type="SAM" id="MobiDB-lite"/>
    </source>
</evidence>
<dbReference type="InterPro" id="IPR009057">
    <property type="entry name" value="Homeodomain-like_sf"/>
</dbReference>
<dbReference type="RefSeq" id="WP_091138656.1">
    <property type="nucleotide sequence ID" value="NZ_FMVJ01000015.1"/>
</dbReference>
<evidence type="ECO:0000313" key="6">
    <source>
        <dbReference type="Proteomes" id="UP000199569"/>
    </source>
</evidence>
<dbReference type="EMBL" id="FMVJ01000015">
    <property type="protein sequence ID" value="SCZ09082.1"/>
    <property type="molecule type" value="Genomic_DNA"/>
</dbReference>
<dbReference type="OrthoDB" id="7828598at2"/>